<accession>A0AAD7ZGJ8</accession>
<evidence type="ECO:0000256" key="1">
    <source>
        <dbReference type="SAM" id="SignalP"/>
    </source>
</evidence>
<evidence type="ECO:0000313" key="3">
    <source>
        <dbReference type="Proteomes" id="UP001233999"/>
    </source>
</evidence>
<dbReference type="EMBL" id="JASPKZ010008365">
    <property type="protein sequence ID" value="KAJ9579976.1"/>
    <property type="molecule type" value="Genomic_DNA"/>
</dbReference>
<sequence>MLTELWFIFFILTNYFYNSNASGCYKQNKEPYLICEASEDPNSPYLNNCIDGKHMENTYYIQPSLKEERGLSITSVYLRCGACIAVAEKLNETLTVAHITAHWLRKLDDEYVTELMRSLCINGFEKYGLYEIAGHKIISEPLPSAKYVASELDGLWTKKLKELCHYYLDEYGEVALYKIWLQDEYYPARDMINKLCRSDRVFRDCMNIKDIELKPLSSKEENIHVACP</sequence>
<keyword evidence="1" id="KW-0732">Signal</keyword>
<dbReference type="Proteomes" id="UP001233999">
    <property type="component" value="Unassembled WGS sequence"/>
</dbReference>
<dbReference type="PANTHER" id="PTHR15881:SF2">
    <property type="entry name" value="MARGINAL ZONE B- AND B1-CELL-SPECIFIC PROTEIN"/>
    <property type="match status" value="1"/>
</dbReference>
<comment type="caution">
    <text evidence="2">The sequence shown here is derived from an EMBL/GenBank/DDBJ whole genome shotgun (WGS) entry which is preliminary data.</text>
</comment>
<dbReference type="InterPro" id="IPR052682">
    <property type="entry name" value="MZB1"/>
</dbReference>
<dbReference type="GO" id="GO:0034663">
    <property type="term" value="C:endoplasmic reticulum chaperone complex"/>
    <property type="evidence" value="ECO:0007669"/>
    <property type="project" value="TreeGrafter"/>
</dbReference>
<name>A0AAD7ZGJ8_DIPPU</name>
<feature type="signal peptide" evidence="1">
    <location>
        <begin position="1"/>
        <end position="21"/>
    </location>
</feature>
<organism evidence="2 3">
    <name type="scientific">Diploptera punctata</name>
    <name type="common">Pacific beetle cockroach</name>
    <dbReference type="NCBI Taxonomy" id="6984"/>
    <lineage>
        <taxon>Eukaryota</taxon>
        <taxon>Metazoa</taxon>
        <taxon>Ecdysozoa</taxon>
        <taxon>Arthropoda</taxon>
        <taxon>Hexapoda</taxon>
        <taxon>Insecta</taxon>
        <taxon>Pterygota</taxon>
        <taxon>Neoptera</taxon>
        <taxon>Polyneoptera</taxon>
        <taxon>Dictyoptera</taxon>
        <taxon>Blattodea</taxon>
        <taxon>Blaberoidea</taxon>
        <taxon>Blaberidae</taxon>
        <taxon>Diplopterinae</taxon>
        <taxon>Diploptera</taxon>
    </lineage>
</organism>
<reference evidence="2" key="2">
    <citation type="submission" date="2023-05" db="EMBL/GenBank/DDBJ databases">
        <authorList>
            <person name="Fouks B."/>
        </authorList>
    </citation>
    <scope>NUCLEOTIDE SEQUENCE</scope>
    <source>
        <strain evidence="2">Stay&amp;Tobe</strain>
        <tissue evidence="2">Testes</tissue>
    </source>
</reference>
<gene>
    <name evidence="2" type="ORF">L9F63_004359</name>
</gene>
<reference evidence="2" key="1">
    <citation type="journal article" date="2023" name="IScience">
        <title>Live-bearing cockroach genome reveals convergent evolutionary mechanisms linked to viviparity in insects and beyond.</title>
        <authorList>
            <person name="Fouks B."/>
            <person name="Harrison M.C."/>
            <person name="Mikhailova A.A."/>
            <person name="Marchal E."/>
            <person name="English S."/>
            <person name="Carruthers M."/>
            <person name="Jennings E.C."/>
            <person name="Chiamaka E.L."/>
            <person name="Frigard R.A."/>
            <person name="Pippel M."/>
            <person name="Attardo G.M."/>
            <person name="Benoit J.B."/>
            <person name="Bornberg-Bauer E."/>
            <person name="Tobe S.S."/>
        </authorList>
    </citation>
    <scope>NUCLEOTIDE SEQUENCE</scope>
    <source>
        <strain evidence="2">Stay&amp;Tobe</strain>
    </source>
</reference>
<protein>
    <submittedName>
        <fullName evidence="2">Uncharacterized protein</fullName>
    </submittedName>
</protein>
<proteinExistence type="predicted"/>
<keyword evidence="3" id="KW-1185">Reference proteome</keyword>
<dbReference type="PANTHER" id="PTHR15881">
    <property type="entry name" value="MARGINAL ZONE B- AND B1-CELL-SPECIFIC PROTEIN"/>
    <property type="match status" value="1"/>
</dbReference>
<feature type="chain" id="PRO_5042294679" evidence="1">
    <location>
        <begin position="22"/>
        <end position="228"/>
    </location>
</feature>
<dbReference type="GO" id="GO:0005576">
    <property type="term" value="C:extracellular region"/>
    <property type="evidence" value="ECO:0007669"/>
    <property type="project" value="TreeGrafter"/>
</dbReference>
<evidence type="ECO:0000313" key="2">
    <source>
        <dbReference type="EMBL" id="KAJ9579976.1"/>
    </source>
</evidence>
<dbReference type="AlphaFoldDB" id="A0AAD7ZGJ8"/>